<keyword evidence="1" id="KW-0560">Oxidoreductase</keyword>
<sequence>MTQPQTASTQAVVITGASSGIGKASAEAFARMGWHVIGVGRDPQRCADAEEAIRAVAAPAARVDFLRGDFTEMADVRRVAGEIASLTDRLDVLVNNAGGVRDARYRTSEGLEATFAANHLAPFLLTRELLPLLEKTAAESPEGTVRVIAVSSSGHMGCPGMRWDDLMMFGDENFGPAVAYCQAKLANLLFTRELDRRLADKGIIAQAMHPGRVGSNFASHGDDTMKAYMAANECVAPESPARTIVWMAIAPELGRDGGRYFHDLAEEEPAPQARDDEAAARLWRESERILDTIG</sequence>
<keyword evidence="3" id="KW-1185">Reference proteome</keyword>
<dbReference type="PRINTS" id="PR00081">
    <property type="entry name" value="GDHRDH"/>
</dbReference>
<proteinExistence type="predicted"/>
<evidence type="ECO:0000313" key="3">
    <source>
        <dbReference type="Proteomes" id="UP001165583"/>
    </source>
</evidence>
<dbReference type="SUPFAM" id="SSF51735">
    <property type="entry name" value="NAD(P)-binding Rossmann-fold domains"/>
    <property type="match status" value="1"/>
</dbReference>
<dbReference type="Proteomes" id="UP001165583">
    <property type="component" value="Unassembled WGS sequence"/>
</dbReference>
<dbReference type="PANTHER" id="PTHR43157:SF31">
    <property type="entry name" value="PHOSPHATIDYLINOSITOL-GLYCAN BIOSYNTHESIS CLASS F PROTEIN"/>
    <property type="match status" value="1"/>
</dbReference>
<organism evidence="2 3">
    <name type="scientific">Novosphingobium mangrovi</name>
    <name type="common">ex Huang et al. 2023</name>
    <dbReference type="NCBI Taxonomy" id="2976432"/>
    <lineage>
        <taxon>Bacteria</taxon>
        <taxon>Pseudomonadati</taxon>
        <taxon>Pseudomonadota</taxon>
        <taxon>Alphaproteobacteria</taxon>
        <taxon>Sphingomonadales</taxon>
        <taxon>Sphingomonadaceae</taxon>
        <taxon>Novosphingobium</taxon>
    </lineage>
</organism>
<dbReference type="Gene3D" id="3.40.50.720">
    <property type="entry name" value="NAD(P)-binding Rossmann-like Domain"/>
    <property type="match status" value="1"/>
</dbReference>
<name>A0ABT2I3T2_9SPHN</name>
<gene>
    <name evidence="2" type="ORF">NZK81_07915</name>
</gene>
<accession>A0ABT2I3T2</accession>
<dbReference type="Pfam" id="PF00106">
    <property type="entry name" value="adh_short"/>
    <property type="match status" value="1"/>
</dbReference>
<comment type="caution">
    <text evidence="2">The sequence shown here is derived from an EMBL/GenBank/DDBJ whole genome shotgun (WGS) entry which is preliminary data.</text>
</comment>
<protein>
    <submittedName>
        <fullName evidence="2">SDR family NAD(P)-dependent oxidoreductase</fullName>
    </submittedName>
</protein>
<evidence type="ECO:0000256" key="1">
    <source>
        <dbReference type="ARBA" id="ARBA00023002"/>
    </source>
</evidence>
<dbReference type="InterPro" id="IPR002347">
    <property type="entry name" value="SDR_fam"/>
</dbReference>
<dbReference type="RefSeq" id="WP_260045574.1">
    <property type="nucleotide sequence ID" value="NZ_JANZXA010000004.1"/>
</dbReference>
<dbReference type="EMBL" id="JANZXA010000004">
    <property type="protein sequence ID" value="MCT2399472.1"/>
    <property type="molecule type" value="Genomic_DNA"/>
</dbReference>
<reference evidence="2" key="1">
    <citation type="submission" date="2022-09" db="EMBL/GenBank/DDBJ databases">
        <title>Novosphingobium sp. Nov., a polycyclic aromatic hydrocarbon-degrading bacterium isolated form mangrove sediments in HongKong.</title>
        <authorList>
            <person name="Hu Z."/>
        </authorList>
    </citation>
    <scope>NUCLEOTIDE SEQUENCE</scope>
    <source>
        <strain evidence="2">HK4-1</strain>
    </source>
</reference>
<dbReference type="PANTHER" id="PTHR43157">
    <property type="entry name" value="PHOSPHATIDYLINOSITOL-GLYCAN BIOSYNTHESIS CLASS F PROTEIN-RELATED"/>
    <property type="match status" value="1"/>
</dbReference>
<evidence type="ECO:0000313" key="2">
    <source>
        <dbReference type="EMBL" id="MCT2399472.1"/>
    </source>
</evidence>
<dbReference type="InterPro" id="IPR036291">
    <property type="entry name" value="NAD(P)-bd_dom_sf"/>
</dbReference>